<evidence type="ECO:0000259" key="2">
    <source>
        <dbReference type="PROSITE" id="PS51549"/>
    </source>
</evidence>
<gene>
    <name evidence="3" type="ORF">I215_01500</name>
</gene>
<dbReference type="eggNOG" id="ENOG5030JI1">
    <property type="taxonomic scope" value="Bacteria"/>
</dbReference>
<dbReference type="Pfam" id="PF10517">
    <property type="entry name" value="DM13"/>
    <property type="match status" value="1"/>
</dbReference>
<dbReference type="STRING" id="555500.I215_01500"/>
<feature type="signal peptide" evidence="1">
    <location>
        <begin position="1"/>
        <end position="20"/>
    </location>
</feature>
<protein>
    <recommendedName>
        <fullName evidence="2">DM13 domain-containing protein</fullName>
    </recommendedName>
</protein>
<dbReference type="RefSeq" id="WP_008990177.1">
    <property type="nucleotide sequence ID" value="NZ_AMSG01000001.1"/>
</dbReference>
<comment type="caution">
    <text evidence="3">The sequence shown here is derived from an EMBL/GenBank/DDBJ whole genome shotgun (WGS) entry which is preliminary data.</text>
</comment>
<evidence type="ECO:0000256" key="1">
    <source>
        <dbReference type="SAM" id="SignalP"/>
    </source>
</evidence>
<dbReference type="PROSITE" id="PS51549">
    <property type="entry name" value="DM13"/>
    <property type="match status" value="1"/>
</dbReference>
<dbReference type="EMBL" id="AMSG01000001">
    <property type="protein sequence ID" value="EKF56848.1"/>
    <property type="molecule type" value="Genomic_DNA"/>
</dbReference>
<dbReference type="OrthoDB" id="6395291at2"/>
<keyword evidence="4" id="KW-1185">Reference proteome</keyword>
<dbReference type="InterPro" id="IPR019545">
    <property type="entry name" value="DM13_domain"/>
</dbReference>
<sequence length="134" mass="14843">MKTNLLTLLLFITSPSLLLAQQGDQWTDKVYSVEGNWKIQEDQGTFYFVLGNDFMTLAGPDLKVYLSPMTIEEIGDRESIDKNGGVMIAGLKSNKGAQKYPFPKGIQPGDYKSLVIFCPQFSVVWGGVSLEAEN</sequence>
<accession>K2P784</accession>
<keyword evidence="1" id="KW-0732">Signal</keyword>
<feature type="domain" description="DM13" evidence="2">
    <location>
        <begin position="12"/>
        <end position="131"/>
    </location>
</feature>
<feature type="chain" id="PRO_5003865222" description="DM13 domain-containing protein" evidence="1">
    <location>
        <begin position="21"/>
        <end position="134"/>
    </location>
</feature>
<proteinExistence type="predicted"/>
<evidence type="ECO:0000313" key="4">
    <source>
        <dbReference type="Proteomes" id="UP000007364"/>
    </source>
</evidence>
<dbReference type="Proteomes" id="UP000007364">
    <property type="component" value="Unassembled WGS sequence"/>
</dbReference>
<evidence type="ECO:0000313" key="3">
    <source>
        <dbReference type="EMBL" id="EKF56848.1"/>
    </source>
</evidence>
<dbReference type="AlphaFoldDB" id="K2P784"/>
<reference evidence="3 4" key="1">
    <citation type="journal article" date="2012" name="J. Bacteriol.">
        <title>Genome Sequence of Galbibacter marinum Type Strain ck-I2-15.</title>
        <authorList>
            <person name="Lai Q."/>
            <person name="Li C."/>
            <person name="Shao Z."/>
        </authorList>
    </citation>
    <scope>NUCLEOTIDE SEQUENCE [LARGE SCALE GENOMIC DNA]</scope>
    <source>
        <strain evidence="4">ck-I2-15</strain>
    </source>
</reference>
<organism evidence="3 4">
    <name type="scientific">Galbibacter marinus</name>
    <dbReference type="NCBI Taxonomy" id="555500"/>
    <lineage>
        <taxon>Bacteria</taxon>
        <taxon>Pseudomonadati</taxon>
        <taxon>Bacteroidota</taxon>
        <taxon>Flavobacteriia</taxon>
        <taxon>Flavobacteriales</taxon>
        <taxon>Flavobacteriaceae</taxon>
        <taxon>Galbibacter</taxon>
    </lineage>
</organism>
<name>K2P784_9FLAO</name>